<dbReference type="Proteomes" id="UP001203338">
    <property type="component" value="Unassembled WGS sequence"/>
</dbReference>
<evidence type="ECO:0000313" key="1">
    <source>
        <dbReference type="EMBL" id="MCL6271968.1"/>
    </source>
</evidence>
<gene>
    <name evidence="1" type="ORF">M3P05_18775</name>
</gene>
<evidence type="ECO:0000313" key="2">
    <source>
        <dbReference type="Proteomes" id="UP001203338"/>
    </source>
</evidence>
<organism evidence="1 2">
    <name type="scientific">Parendozoicomonas callyspongiae</name>
    <dbReference type="NCBI Taxonomy" id="2942213"/>
    <lineage>
        <taxon>Bacteria</taxon>
        <taxon>Pseudomonadati</taxon>
        <taxon>Pseudomonadota</taxon>
        <taxon>Gammaproteobacteria</taxon>
        <taxon>Oceanospirillales</taxon>
        <taxon>Endozoicomonadaceae</taxon>
        <taxon>Parendozoicomonas</taxon>
    </lineage>
</organism>
<comment type="caution">
    <text evidence="1">The sequence shown here is derived from an EMBL/GenBank/DDBJ whole genome shotgun (WGS) entry which is preliminary data.</text>
</comment>
<sequence length="380" mass="42176">MRMEKWRVTWLLAAILLLAGRSVQADSWLVAVLSGNARADAWLVPLSGKDEPQALLHEQADIKTDAEFLGYTGNIAFDHFRVADHFAGQLTDKLLAKLLPQLERLKDKGLLGESPEFSFLYAIAGLDAVDGHIYGYSSSEGRQALSIYEGIVDEQFRSHGLTLGAMAAAHDGALLLEAVKGQEDSAHVVIYDDTYGEGYLVRDGEVIKQKAAFTDTTPAGGYYQLGREGEELLNSDNEGAGRLSLLVREFWKKQNIDYTTEELLDRYSKTNRNELGGVMSRLIQDKESFLRPEFTQTVDGLVDLSKQLTCPYAKKVPVKIIGFYGETLKADEQILQGRFANLTEGRLIPELVTGEQLNNALASAAVRVYRQVMKARYGFE</sequence>
<proteinExistence type="predicted"/>
<reference evidence="1 2" key="1">
    <citation type="submission" date="2022-05" db="EMBL/GenBank/DDBJ databases">
        <authorList>
            <person name="Park J.-S."/>
        </authorList>
    </citation>
    <scope>NUCLEOTIDE SEQUENCE [LARGE SCALE GENOMIC DNA]</scope>
    <source>
        <strain evidence="1 2">2012CJ34-2</strain>
    </source>
</reference>
<protein>
    <submittedName>
        <fullName evidence="1">Uncharacterized protein</fullName>
    </submittedName>
</protein>
<keyword evidence="2" id="KW-1185">Reference proteome</keyword>
<name>A0ABT0PKS3_9GAMM</name>
<dbReference type="EMBL" id="JAMFLX010000039">
    <property type="protein sequence ID" value="MCL6271968.1"/>
    <property type="molecule type" value="Genomic_DNA"/>
</dbReference>
<dbReference type="RefSeq" id="WP_249701642.1">
    <property type="nucleotide sequence ID" value="NZ_JAMFLX010000039.1"/>
</dbReference>
<accession>A0ABT0PKS3</accession>